<reference evidence="4" key="1">
    <citation type="submission" date="2020-02" db="EMBL/GenBank/DDBJ databases">
        <authorList>
            <person name="Meier V. D."/>
        </authorList>
    </citation>
    <scope>NUCLEOTIDE SEQUENCE</scope>
    <source>
        <strain evidence="4">AVDCRST_MAG53</strain>
    </source>
</reference>
<feature type="domain" description="Galactose oxidase-like Early set" evidence="3">
    <location>
        <begin position="573"/>
        <end position="674"/>
    </location>
</feature>
<feature type="chain" id="PRO_5038360778" description="Galactose oxidase-like Early set domain-containing protein" evidence="2">
    <location>
        <begin position="31"/>
        <end position="767"/>
    </location>
</feature>
<gene>
    <name evidence="4" type="ORF">AVDCRST_MAG53-2692</name>
</gene>
<dbReference type="PANTHER" id="PTHR32208:SF21">
    <property type="entry name" value="LOW QUALITY PROTEIN: ALDEHYDE OXIDASE GLOX-LIKE"/>
    <property type="match status" value="1"/>
</dbReference>
<name>A0A6J4T222_9ACTN</name>
<dbReference type="SUPFAM" id="SSF50965">
    <property type="entry name" value="Galactose oxidase, central domain"/>
    <property type="match status" value="1"/>
</dbReference>
<dbReference type="Pfam" id="PF09118">
    <property type="entry name" value="GO-like_E_set"/>
    <property type="match status" value="1"/>
</dbReference>
<dbReference type="InterPro" id="IPR037293">
    <property type="entry name" value="Gal_Oxidase_central_sf"/>
</dbReference>
<evidence type="ECO:0000256" key="1">
    <source>
        <dbReference type="SAM" id="MobiDB-lite"/>
    </source>
</evidence>
<dbReference type="InterPro" id="IPR011043">
    <property type="entry name" value="Gal_Oxase/kelch_b-propeller"/>
</dbReference>
<dbReference type="GO" id="GO:0005975">
    <property type="term" value="P:carbohydrate metabolic process"/>
    <property type="evidence" value="ECO:0007669"/>
    <property type="project" value="UniProtKB-ARBA"/>
</dbReference>
<dbReference type="InterPro" id="IPR013783">
    <property type="entry name" value="Ig-like_fold"/>
</dbReference>
<dbReference type="EMBL" id="CADCVR010000084">
    <property type="protein sequence ID" value="CAA9512012.1"/>
    <property type="molecule type" value="Genomic_DNA"/>
</dbReference>
<feature type="region of interest" description="Disordered" evidence="1">
    <location>
        <begin position="58"/>
        <end position="81"/>
    </location>
</feature>
<dbReference type="InterPro" id="IPR014756">
    <property type="entry name" value="Ig_E-set"/>
</dbReference>
<dbReference type="SUPFAM" id="SSF81296">
    <property type="entry name" value="E set domains"/>
    <property type="match status" value="1"/>
</dbReference>
<dbReference type="Gene3D" id="2.130.10.80">
    <property type="entry name" value="Galactose oxidase/kelch, beta-propeller"/>
    <property type="match status" value="1"/>
</dbReference>
<keyword evidence="2" id="KW-0732">Signal</keyword>
<proteinExistence type="predicted"/>
<dbReference type="Gene3D" id="2.60.40.10">
    <property type="entry name" value="Immunoglobulins"/>
    <property type="match status" value="1"/>
</dbReference>
<evidence type="ECO:0000256" key="2">
    <source>
        <dbReference type="SAM" id="SignalP"/>
    </source>
</evidence>
<dbReference type="AlphaFoldDB" id="A0A6J4T222"/>
<sequence>MKHLRADARRARGMAAAGAAAFIFASPAAAPADTAPHSGQPKAGEANVLTKLLAPRIAPTSGRPEDDGAFAPPMTEPNIGDRQTDAKCLEAADPSGLKRCKPAAGSNVLLPNGKLLYWNNLGGTENVNFSIVGEYGTVSTNDEARVLDLGAGNAKPAWALPSPVDGGANPNGERASEPLIPGGETTETFNDGALFGSHQSFLPDGRVLIQGGTDYSLDPGVNGLPLGVVELSGLRATRIFDPKTNTFTRTGDTNKGRWYPTQVSLGNGQTLVFGGVGKLLKPIYKEDLTQSGQNVLTTERYDPATGKWTDEGTRAKQDLPLYPRMHLLPNGKVFFNASGQSFNPNGQSLGQAGWINQKIYDPRARSWRDVGIPGLTDAKGAPSLFPGFRGSMSSTMMPLEPDQDGNYTKASFLTAGGVLALSPGSYIPVADSRITTVDTSQKRERTETRTTGPLAGTRWFGQQVLLPTGDVMQFSGGDKDEVVGPGTEFPRQQAEIFDPKTEKWSPAAVAARPRTYHNTGVLLPSGEVLIGGHATISTLYLNNTTLPGGFAPHDGRDPSFEVYKPPYLFRGKRPVIQQAGGSMGYGDTFDVKLAPGTSAEEIDSVRLVRNTAITHVIDADQRQVVLPVVKRAGQTLTVKSPPTGDVAPAGPYMLFVNGKSDKGAVPSEAKLLMVGGSSAAIAKQCVSRRAFTVHVKRRFRNKLRSAVVTLNGKRVHSLKGRRSSAPITLKGLPKGVVTVRITMRTKSGKKVVDERRYRTCAPKRKRR</sequence>
<dbReference type="InterPro" id="IPR015202">
    <property type="entry name" value="GO-like_E_set"/>
</dbReference>
<accession>A0A6J4T222</accession>
<protein>
    <recommendedName>
        <fullName evidence="3">Galactose oxidase-like Early set domain-containing protein</fullName>
    </recommendedName>
</protein>
<organism evidence="4">
    <name type="scientific">uncultured Solirubrobacteraceae bacterium</name>
    <dbReference type="NCBI Taxonomy" id="1162706"/>
    <lineage>
        <taxon>Bacteria</taxon>
        <taxon>Bacillati</taxon>
        <taxon>Actinomycetota</taxon>
        <taxon>Thermoleophilia</taxon>
        <taxon>Solirubrobacterales</taxon>
        <taxon>Solirubrobacteraceae</taxon>
        <taxon>environmental samples</taxon>
    </lineage>
</organism>
<dbReference type="PANTHER" id="PTHR32208">
    <property type="entry name" value="SECRETED PROTEIN-RELATED"/>
    <property type="match status" value="1"/>
</dbReference>
<feature type="signal peptide" evidence="2">
    <location>
        <begin position="1"/>
        <end position="30"/>
    </location>
</feature>
<dbReference type="CDD" id="cd02851">
    <property type="entry name" value="E_set_GO_C"/>
    <property type="match status" value="1"/>
</dbReference>
<evidence type="ECO:0000313" key="4">
    <source>
        <dbReference type="EMBL" id="CAA9512012.1"/>
    </source>
</evidence>
<evidence type="ECO:0000259" key="3">
    <source>
        <dbReference type="Pfam" id="PF09118"/>
    </source>
</evidence>